<organism evidence="3 4">
    <name type="scientific">Duganella dendranthematis</name>
    <dbReference type="NCBI Taxonomy" id="2728021"/>
    <lineage>
        <taxon>Bacteria</taxon>
        <taxon>Pseudomonadati</taxon>
        <taxon>Pseudomonadota</taxon>
        <taxon>Betaproteobacteria</taxon>
        <taxon>Burkholderiales</taxon>
        <taxon>Oxalobacteraceae</taxon>
        <taxon>Telluria group</taxon>
        <taxon>Duganella</taxon>
    </lineage>
</organism>
<sequence length="299" mass="32360">MKRNLHLLLIDPQNDFCDLPAGYLPTDPVSRQPLAPSLPVPGAHQDMLRVAGLINRGRAGLSAISVTLDSHHRFDIAHPTYWIAADGAPVAPFTEISAADVRAQRYLPRHPGGLPITLNYLDRLEAAGRYKLMVWPVHCEIGSWGHNVHADVRAAYGHWEEAALGIVAKLAKGSNPWTEHYSAVQAEVPDADDPDTQFNTRFVRGLAEADRIYVAGEAGSHCVKATVEHIADYFAAEYGPASLAKLVLITDCISPVTGFDAQYQAFLQAMQVRGVQLMTAADVLPELLDNAGSAEAVSA</sequence>
<dbReference type="InterPro" id="IPR036380">
    <property type="entry name" value="Isochorismatase-like_sf"/>
</dbReference>
<dbReference type="Gene3D" id="3.40.50.850">
    <property type="entry name" value="Isochorismatase-like"/>
    <property type="match status" value="1"/>
</dbReference>
<comment type="similarity">
    <text evidence="1">Belongs to the isochorismatase family.</text>
</comment>
<reference evidence="3 4" key="1">
    <citation type="submission" date="2020-04" db="EMBL/GenBank/DDBJ databases">
        <title>Genome sequencing of novel species.</title>
        <authorList>
            <person name="Heo J."/>
            <person name="Kim S.-J."/>
            <person name="Kim J.-S."/>
            <person name="Hong S.-B."/>
            <person name="Kwon S.-W."/>
        </authorList>
    </citation>
    <scope>NUCLEOTIDE SEQUENCE [LARGE SCALE GENOMIC DNA]</scope>
    <source>
        <strain evidence="3 4">AF9R3</strain>
    </source>
</reference>
<dbReference type="InterPro" id="IPR052347">
    <property type="entry name" value="Isochorismatase_Nicotinamidase"/>
</dbReference>
<dbReference type="PANTHER" id="PTHR11080:SF2">
    <property type="entry name" value="LD05707P"/>
    <property type="match status" value="1"/>
</dbReference>
<proteinExistence type="inferred from homology"/>
<evidence type="ECO:0000256" key="2">
    <source>
        <dbReference type="ARBA" id="ARBA00022801"/>
    </source>
</evidence>
<accession>A0ABX6MCP0</accession>
<evidence type="ECO:0000256" key="1">
    <source>
        <dbReference type="ARBA" id="ARBA00006336"/>
    </source>
</evidence>
<keyword evidence="2 3" id="KW-0378">Hydrolase</keyword>
<evidence type="ECO:0000313" key="4">
    <source>
        <dbReference type="Proteomes" id="UP000503117"/>
    </source>
</evidence>
<dbReference type="PANTHER" id="PTHR11080">
    <property type="entry name" value="PYRAZINAMIDASE/NICOTINAMIDASE"/>
    <property type="match status" value="1"/>
</dbReference>
<protein>
    <submittedName>
        <fullName evidence="3">Cysteine hydrolase</fullName>
    </submittedName>
</protein>
<dbReference type="Proteomes" id="UP000503117">
    <property type="component" value="Chromosome"/>
</dbReference>
<gene>
    <name evidence="3" type="ORF">HH213_18920</name>
</gene>
<name>A0ABX6MCP0_9BURK</name>
<dbReference type="GO" id="GO:0016787">
    <property type="term" value="F:hydrolase activity"/>
    <property type="evidence" value="ECO:0007669"/>
    <property type="project" value="UniProtKB-KW"/>
</dbReference>
<evidence type="ECO:0000313" key="3">
    <source>
        <dbReference type="EMBL" id="QJD91985.1"/>
    </source>
</evidence>
<dbReference type="SUPFAM" id="SSF52499">
    <property type="entry name" value="Isochorismatase-like hydrolases"/>
    <property type="match status" value="1"/>
</dbReference>
<keyword evidence="4" id="KW-1185">Reference proteome</keyword>
<dbReference type="EMBL" id="CP051684">
    <property type="protein sequence ID" value="QJD91985.1"/>
    <property type="molecule type" value="Genomic_DNA"/>
</dbReference>
<dbReference type="RefSeq" id="WP_169113255.1">
    <property type="nucleotide sequence ID" value="NZ_CP051684.1"/>
</dbReference>